<gene>
    <name evidence="2" type="ORF">ATY39_07880</name>
</gene>
<keyword evidence="3" id="KW-1185">Reference proteome</keyword>
<keyword evidence="1" id="KW-0472">Membrane</keyword>
<reference evidence="2 3" key="1">
    <citation type="journal article" date="2016" name="Genome Announc.">
        <title>Whole-Genome Sequence of Rummeliibacillus stabekisii Strain PP9 Isolated from Antarctic Soil.</title>
        <authorList>
            <person name="da Mota F.F."/>
            <person name="Vollu R.E."/>
            <person name="Jurelevicius D."/>
            <person name="Seldin L."/>
        </authorList>
    </citation>
    <scope>NUCLEOTIDE SEQUENCE [LARGE SCALE GENOMIC DNA]</scope>
    <source>
        <strain evidence="2 3">PP9</strain>
    </source>
</reference>
<protein>
    <recommendedName>
        <fullName evidence="4">Pre-toxin TG domain-containing protein</fullName>
    </recommendedName>
</protein>
<dbReference type="KEGG" id="rst:ATY39_07880"/>
<keyword evidence="1" id="KW-1133">Transmembrane helix</keyword>
<evidence type="ECO:0000313" key="3">
    <source>
        <dbReference type="Proteomes" id="UP000076021"/>
    </source>
</evidence>
<proteinExistence type="predicted"/>
<dbReference type="RefSeq" id="WP_066788218.1">
    <property type="nucleotide sequence ID" value="NZ_CP014806.1"/>
</dbReference>
<keyword evidence="1" id="KW-0812">Transmembrane</keyword>
<dbReference type="OrthoDB" id="2168558at2"/>
<reference evidence="3" key="2">
    <citation type="submission" date="2016-03" db="EMBL/GenBank/DDBJ databases">
        <authorList>
            <person name="Ploux O."/>
        </authorList>
    </citation>
    <scope>NUCLEOTIDE SEQUENCE [LARGE SCALE GENOMIC DNA]</scope>
    <source>
        <strain evidence="3">PP9</strain>
    </source>
</reference>
<dbReference type="EMBL" id="CP014806">
    <property type="protein sequence ID" value="AMW99392.1"/>
    <property type="molecule type" value="Genomic_DNA"/>
</dbReference>
<evidence type="ECO:0000256" key="1">
    <source>
        <dbReference type="SAM" id="Phobius"/>
    </source>
</evidence>
<dbReference type="STRING" id="241244.ATY39_07880"/>
<name>A0A143HCG6_9BACL</name>
<organism evidence="2 3">
    <name type="scientific">Rummeliibacillus stabekisii</name>
    <dbReference type="NCBI Taxonomy" id="241244"/>
    <lineage>
        <taxon>Bacteria</taxon>
        <taxon>Bacillati</taxon>
        <taxon>Bacillota</taxon>
        <taxon>Bacilli</taxon>
        <taxon>Bacillales</taxon>
        <taxon>Caryophanaceae</taxon>
        <taxon>Rummeliibacillus</taxon>
    </lineage>
</organism>
<dbReference type="AlphaFoldDB" id="A0A143HCG6"/>
<sequence length="663" mass="75077">MKLLYEADKWSKVASALEKVNEAHKYDNKYEKSDDLFKDSKAEISEKDIDHAISFKPKTYEPVAKPIRQDYKKLYDYAKGIGKVIDEKVDDPFYKSIDGYIQSIADLNISSYNTTNTIHVEEGWLFKTDKASITIEDLYEADTTYSENLKEEYNQWKLQIKDQEDVSEEDYRTAALNTGAFEYEGLRAGQEKKEFWFNLIAAGLVIGLTIVCPPAGLVAGGIYTAVDVGGAIKGEDLISGRKLSDDERIMRGVFAIVPAAGGLAIRTTLKNVPALANVVVKTSKALDKAAKPIKNSVDNLALKTKQTAATAIRHANHLGRQHANQLKYMLKHPVNAAVTSKAGETTIKKSAKFIDEALRPVHIKTVQTTTGEKVVAGLQRGENTGEVSKKADDYVARIKEEKDKHSYKPFDNFMDAKDAKRYNQFWEKTEIGMSTNERVATNKQSPNSFVNSILPKKLKEHNLSYEEFTNLRLKPDYQYNKIEQKIMQDIRDSVVRPDTKTILIKNIHANDIQKYLDGSYEPTVRGFIAKAEDSAHIHDYKNVRESMRLDYSYYDNYKDQVIRPYPEEGSVYGYIEFKAYNIESLSPELLEIPYGKGMSKPYSGWENNEWPWSGNGFTSSRNGEVIPEWATNNPIEMVEGAKLHRVTNGKDEVIAIFDGEIFE</sequence>
<evidence type="ECO:0000313" key="2">
    <source>
        <dbReference type="EMBL" id="AMW99392.1"/>
    </source>
</evidence>
<evidence type="ECO:0008006" key="4">
    <source>
        <dbReference type="Google" id="ProtNLM"/>
    </source>
</evidence>
<dbReference type="Proteomes" id="UP000076021">
    <property type="component" value="Chromosome"/>
</dbReference>
<feature type="transmembrane region" description="Helical" evidence="1">
    <location>
        <begin position="195"/>
        <end position="223"/>
    </location>
</feature>
<accession>A0A143HCG6</accession>